<keyword evidence="5" id="KW-1185">Reference proteome</keyword>
<feature type="domain" description="AB hydrolase-1" evidence="2">
    <location>
        <begin position="90"/>
        <end position="258"/>
    </location>
</feature>
<dbReference type="InterPro" id="IPR000073">
    <property type="entry name" value="AB_hydrolase_1"/>
</dbReference>
<dbReference type="InterPro" id="IPR050266">
    <property type="entry name" value="AB_hydrolase_sf"/>
</dbReference>
<dbReference type="InterPro" id="IPR029058">
    <property type="entry name" value="AB_hydrolase_fold"/>
</dbReference>
<dbReference type="GO" id="GO:0016787">
    <property type="term" value="F:hydrolase activity"/>
    <property type="evidence" value="ECO:0007669"/>
    <property type="project" value="UniProtKB-KW"/>
</dbReference>
<evidence type="ECO:0000259" key="3">
    <source>
        <dbReference type="Pfam" id="PF08386"/>
    </source>
</evidence>
<name>A0ABV8T2G9_9GAMM</name>
<organism evidence="4 5">
    <name type="scientific">Steroidobacter flavus</name>
    <dbReference type="NCBI Taxonomy" id="1842136"/>
    <lineage>
        <taxon>Bacteria</taxon>
        <taxon>Pseudomonadati</taxon>
        <taxon>Pseudomonadota</taxon>
        <taxon>Gammaproteobacteria</taxon>
        <taxon>Steroidobacterales</taxon>
        <taxon>Steroidobacteraceae</taxon>
        <taxon>Steroidobacter</taxon>
    </lineage>
</organism>
<keyword evidence="1" id="KW-0732">Signal</keyword>
<comment type="caution">
    <text evidence="4">The sequence shown here is derived from an EMBL/GenBank/DDBJ whole genome shotgun (WGS) entry which is preliminary data.</text>
</comment>
<accession>A0ABV8T2G9</accession>
<keyword evidence="4" id="KW-0378">Hydrolase</keyword>
<evidence type="ECO:0000313" key="5">
    <source>
        <dbReference type="Proteomes" id="UP001595904"/>
    </source>
</evidence>
<dbReference type="InterPro" id="IPR013595">
    <property type="entry name" value="Pept_S33_TAP-like_C"/>
</dbReference>
<dbReference type="Proteomes" id="UP001595904">
    <property type="component" value="Unassembled WGS sequence"/>
</dbReference>
<proteinExistence type="predicted"/>
<feature type="chain" id="PRO_5047460549" evidence="1">
    <location>
        <begin position="24"/>
        <end position="535"/>
    </location>
</feature>
<evidence type="ECO:0000259" key="2">
    <source>
        <dbReference type="Pfam" id="PF00561"/>
    </source>
</evidence>
<evidence type="ECO:0000313" key="4">
    <source>
        <dbReference type="EMBL" id="MFC4312899.1"/>
    </source>
</evidence>
<dbReference type="RefSeq" id="WP_380602689.1">
    <property type="nucleotide sequence ID" value="NZ_JBHSDU010000014.1"/>
</dbReference>
<gene>
    <name evidence="4" type="ORF">ACFPN2_27695</name>
</gene>
<dbReference type="PANTHER" id="PTHR43798">
    <property type="entry name" value="MONOACYLGLYCEROL LIPASE"/>
    <property type="match status" value="1"/>
</dbReference>
<feature type="domain" description="Peptidase S33 tripeptidyl aminopeptidase-like C-terminal" evidence="3">
    <location>
        <begin position="418"/>
        <end position="464"/>
    </location>
</feature>
<dbReference type="Pfam" id="PF08386">
    <property type="entry name" value="Abhydrolase_4"/>
    <property type="match status" value="1"/>
</dbReference>
<dbReference type="SUPFAM" id="SSF53474">
    <property type="entry name" value="alpha/beta-Hydrolases"/>
    <property type="match status" value="1"/>
</dbReference>
<dbReference type="EMBL" id="JBHSDU010000014">
    <property type="protein sequence ID" value="MFC4312899.1"/>
    <property type="molecule type" value="Genomic_DNA"/>
</dbReference>
<dbReference type="Pfam" id="PF00561">
    <property type="entry name" value="Abhydrolase_1"/>
    <property type="match status" value="1"/>
</dbReference>
<feature type="signal peptide" evidence="1">
    <location>
        <begin position="1"/>
        <end position="23"/>
    </location>
</feature>
<reference evidence="5" key="1">
    <citation type="journal article" date="2019" name="Int. J. Syst. Evol. Microbiol.">
        <title>The Global Catalogue of Microorganisms (GCM) 10K type strain sequencing project: providing services to taxonomists for standard genome sequencing and annotation.</title>
        <authorList>
            <consortium name="The Broad Institute Genomics Platform"/>
            <consortium name="The Broad Institute Genome Sequencing Center for Infectious Disease"/>
            <person name="Wu L."/>
            <person name="Ma J."/>
        </authorList>
    </citation>
    <scope>NUCLEOTIDE SEQUENCE [LARGE SCALE GENOMIC DNA]</scope>
    <source>
        <strain evidence="5">CGMCC 1.10759</strain>
    </source>
</reference>
<evidence type="ECO:0000256" key="1">
    <source>
        <dbReference type="SAM" id="SignalP"/>
    </source>
</evidence>
<sequence>MKSSILLSRVCLLLWLGSFPALADSTAPAGTPAGTYISVPDTLSAEDLSVPVERGLFFVPENRADAHSRVIAVHFIRFPAARKSAERNRPPVFVLPGGPGAEFNLSWRPALYLFERLRRTRDVVYVSQRGNPKSRGLVANLRVNTPSVGWDVPDSPARERERQRQAVKQAITEWTARGMDLRGYDILNVVDDVHELRAALGYDKIVLRGCSFGSQWSLAYLKRWPGNVDRVLLSGVEPLDYGYDSPQWLWSSFARLAQRAESDPGLRSHMPAGGLLAALKASIDKLEQHPVQVTIEDPEKGEPVRVALGAMELRQVLADQSVYGETRDEEIGYWPRFILEIHSGDYRYLAAKVWQARSRRGDGEALILPLIDNSLGITAARDARLLAEPEARWTGDINSFYHNTRDLTPTRVVGDAFRADGPIQVPVLMLQGDLDWSTPIENARHLAGQIPQGHLIEIEGATHCDEVDVAERQLPQLMDQVYSFIDADFAATSPQKLFSTMPRKVAYQPIRFPPFEGPALYERWLDGKKRGGSKQ</sequence>
<protein>
    <submittedName>
        <fullName evidence="4">Alpha/beta fold hydrolase</fullName>
    </submittedName>
</protein>
<dbReference type="PANTHER" id="PTHR43798:SF27">
    <property type="entry name" value="HYDROLASE ALPHA_BETA HYDROLASE FOLD FAMILY"/>
    <property type="match status" value="1"/>
</dbReference>
<dbReference type="Gene3D" id="3.40.50.1820">
    <property type="entry name" value="alpha/beta hydrolase"/>
    <property type="match status" value="1"/>
</dbReference>